<keyword evidence="6 11" id="KW-0256">Endoplasmic reticulum</keyword>
<dbReference type="AlphaFoldDB" id="A0AAD8IPW8"/>
<dbReference type="PANTHER" id="PTHR12701">
    <property type="entry name" value="BCR-ASSOCIATED PROTEIN, BAP"/>
    <property type="match status" value="1"/>
</dbReference>
<comment type="function">
    <text evidence="11">May play a role in anterograde transport of membrane proteins from the endoplasmic reticulum to the Golgi.</text>
</comment>
<dbReference type="GO" id="GO:0006888">
    <property type="term" value="P:endoplasmic reticulum to Golgi vesicle-mediated transport"/>
    <property type="evidence" value="ECO:0007669"/>
    <property type="project" value="UniProtKB-UniRule"/>
</dbReference>
<dbReference type="Gene3D" id="1.20.5.110">
    <property type="match status" value="1"/>
</dbReference>
<evidence type="ECO:0000256" key="5">
    <source>
        <dbReference type="ARBA" id="ARBA00022703"/>
    </source>
</evidence>
<name>A0AAD8IPW8_9APIA</name>
<evidence type="ECO:0000256" key="7">
    <source>
        <dbReference type="ARBA" id="ARBA00022927"/>
    </source>
</evidence>
<gene>
    <name evidence="13" type="ORF">POM88_017226</name>
</gene>
<dbReference type="GO" id="GO:0005789">
    <property type="term" value="C:endoplasmic reticulum membrane"/>
    <property type="evidence" value="ECO:0007669"/>
    <property type="project" value="UniProtKB-SubCell"/>
</dbReference>
<comment type="caution">
    <text evidence="13">The sequence shown here is derived from an EMBL/GenBank/DDBJ whole genome shotgun (WGS) entry which is preliminary data.</text>
</comment>
<reference evidence="13" key="2">
    <citation type="submission" date="2023-05" db="EMBL/GenBank/DDBJ databases">
        <authorList>
            <person name="Schelkunov M.I."/>
        </authorList>
    </citation>
    <scope>NUCLEOTIDE SEQUENCE</scope>
    <source>
        <strain evidence="13">Hsosn_3</strain>
        <tissue evidence="13">Leaf</tissue>
    </source>
</reference>
<organism evidence="13 14">
    <name type="scientific">Heracleum sosnowskyi</name>
    <dbReference type="NCBI Taxonomy" id="360622"/>
    <lineage>
        <taxon>Eukaryota</taxon>
        <taxon>Viridiplantae</taxon>
        <taxon>Streptophyta</taxon>
        <taxon>Embryophyta</taxon>
        <taxon>Tracheophyta</taxon>
        <taxon>Spermatophyta</taxon>
        <taxon>Magnoliopsida</taxon>
        <taxon>eudicotyledons</taxon>
        <taxon>Gunneridae</taxon>
        <taxon>Pentapetalae</taxon>
        <taxon>asterids</taxon>
        <taxon>campanulids</taxon>
        <taxon>Apiales</taxon>
        <taxon>Apiaceae</taxon>
        <taxon>Apioideae</taxon>
        <taxon>apioid superclade</taxon>
        <taxon>Tordylieae</taxon>
        <taxon>Tordyliinae</taxon>
        <taxon>Heracleum</taxon>
    </lineage>
</organism>
<dbReference type="EMBL" id="JAUIZM010000004">
    <property type="protein sequence ID" value="KAK1389048.1"/>
    <property type="molecule type" value="Genomic_DNA"/>
</dbReference>
<dbReference type="InterPro" id="IPR008417">
    <property type="entry name" value="BAP29/BAP31"/>
</dbReference>
<feature type="transmembrane region" description="Helical" evidence="11">
    <location>
        <begin position="81"/>
        <end position="104"/>
    </location>
</feature>
<dbReference type="GO" id="GO:0070973">
    <property type="term" value="P:protein localization to endoplasmic reticulum exit site"/>
    <property type="evidence" value="ECO:0007669"/>
    <property type="project" value="UniProtKB-UniRule"/>
</dbReference>
<evidence type="ECO:0000256" key="10">
    <source>
        <dbReference type="ARBA" id="ARBA00023136"/>
    </source>
</evidence>
<keyword evidence="4 11" id="KW-0812">Transmembrane</keyword>
<dbReference type="PANTHER" id="PTHR12701:SF57">
    <property type="entry name" value="ENDOPLASMIC RETICULUM TRANSMEMBRANE PROTEIN"/>
    <property type="match status" value="1"/>
</dbReference>
<comment type="similarity">
    <text evidence="2 11">Belongs to the BCAP29/BCAP31 family.</text>
</comment>
<keyword evidence="7 11" id="KW-0653">Protein transport</keyword>
<keyword evidence="11" id="KW-0931">ER-Golgi transport</keyword>
<evidence type="ECO:0000256" key="3">
    <source>
        <dbReference type="ARBA" id="ARBA00022448"/>
    </source>
</evidence>
<feature type="transmembrane region" description="Helical" evidence="11">
    <location>
        <begin position="43"/>
        <end position="69"/>
    </location>
</feature>
<feature type="transmembrane region" description="Helical" evidence="11">
    <location>
        <begin position="6"/>
        <end position="22"/>
    </location>
</feature>
<comment type="subcellular location">
    <subcellularLocation>
        <location evidence="1 11">Endoplasmic reticulum membrane</location>
        <topology evidence="1 11">Multi-pass membrane protein</topology>
    </subcellularLocation>
</comment>
<proteinExistence type="inferred from homology"/>
<evidence type="ECO:0000256" key="8">
    <source>
        <dbReference type="ARBA" id="ARBA00022989"/>
    </source>
</evidence>
<evidence type="ECO:0000313" key="14">
    <source>
        <dbReference type="Proteomes" id="UP001237642"/>
    </source>
</evidence>
<evidence type="ECO:0000256" key="11">
    <source>
        <dbReference type="RuleBase" id="RU367026"/>
    </source>
</evidence>
<evidence type="ECO:0000256" key="12">
    <source>
        <dbReference type="SAM" id="MobiDB-lite"/>
    </source>
</evidence>
<dbReference type="GO" id="GO:0006886">
    <property type="term" value="P:intracellular protein transport"/>
    <property type="evidence" value="ECO:0007669"/>
    <property type="project" value="UniProtKB-UniRule"/>
</dbReference>
<reference evidence="13" key="1">
    <citation type="submission" date="2023-02" db="EMBL/GenBank/DDBJ databases">
        <title>Genome of toxic invasive species Heracleum sosnowskyi carries increased number of genes despite the absence of recent whole-genome duplications.</title>
        <authorList>
            <person name="Schelkunov M."/>
            <person name="Shtratnikova V."/>
            <person name="Makarenko M."/>
            <person name="Klepikova A."/>
            <person name="Omelchenko D."/>
            <person name="Novikova G."/>
            <person name="Obukhova E."/>
            <person name="Bogdanov V."/>
            <person name="Penin A."/>
            <person name="Logacheva M."/>
        </authorList>
    </citation>
    <scope>NUCLEOTIDE SEQUENCE</scope>
    <source>
        <strain evidence="13">Hsosn_3</strain>
        <tissue evidence="13">Leaf</tissue>
    </source>
</reference>
<dbReference type="FunFam" id="1.20.5.110:FF:000011">
    <property type="entry name" value="B-cell receptor-associated protein 29"/>
    <property type="match status" value="1"/>
</dbReference>
<evidence type="ECO:0000313" key="13">
    <source>
        <dbReference type="EMBL" id="KAK1389048.1"/>
    </source>
</evidence>
<keyword evidence="8 11" id="KW-1133">Transmembrane helix</keyword>
<keyword evidence="9" id="KW-0175">Coiled coil</keyword>
<evidence type="ECO:0000256" key="6">
    <source>
        <dbReference type="ARBA" id="ARBA00022824"/>
    </source>
</evidence>
<evidence type="ECO:0000256" key="4">
    <source>
        <dbReference type="ARBA" id="ARBA00022692"/>
    </source>
</evidence>
<keyword evidence="14" id="KW-1185">Reference proteome</keyword>
<sequence>MTEVLLAKFIFVEVAILLALSYKTVVRKPIKRALNRVINVEALYILLIVFIIGSLYLAISISSLIIIHIRSIHEASVDDQLIQYLKLLQASLLGILLFLSMLIYKFHHLLRARTSLNKILKVEEKQLKDWKHIIAVQARELESEISKLRAGLEKLEPEYLRKSSEAKAREAVVSDLKKQSEGFNLEYDRELEYNQTLRNQLQSIDQSLLEDKQEPSSWTSLKDSVMRDGLSLLSPWRILEPDNDRSEECSDDNSGCYRASLSGTSVPSSPRHRHRRPIYQH</sequence>
<protein>
    <recommendedName>
        <fullName evidence="11">Endoplasmic reticulum transmembrane protein</fullName>
    </recommendedName>
</protein>
<keyword evidence="3 11" id="KW-0813">Transport</keyword>
<evidence type="ECO:0000256" key="1">
    <source>
        <dbReference type="ARBA" id="ARBA00004477"/>
    </source>
</evidence>
<feature type="region of interest" description="Disordered" evidence="12">
    <location>
        <begin position="242"/>
        <end position="281"/>
    </location>
</feature>
<keyword evidence="5" id="KW-0053">Apoptosis</keyword>
<accession>A0AAD8IPW8</accession>
<evidence type="ECO:0000256" key="2">
    <source>
        <dbReference type="ARBA" id="ARBA00007956"/>
    </source>
</evidence>
<feature type="compositionally biased region" description="Basic residues" evidence="12">
    <location>
        <begin position="270"/>
        <end position="281"/>
    </location>
</feature>
<dbReference type="Proteomes" id="UP001237642">
    <property type="component" value="Unassembled WGS sequence"/>
</dbReference>
<keyword evidence="10 11" id="KW-0472">Membrane</keyword>
<evidence type="ECO:0000256" key="9">
    <source>
        <dbReference type="ARBA" id="ARBA00023054"/>
    </source>
</evidence>